<protein>
    <recommendedName>
        <fullName evidence="3">Adenosylcobinamide kinase</fullName>
    </recommendedName>
</protein>
<sequence>MILVIGGGSQGKLEFVRSRWDIASANITDGGTCSFEEAFQRPVLDHLHLLIRRLQGADLDARKFIADGIEQHPDMILICDELSSAVVPVLKDDREMQETTGRILCAAAQKAAKVYRVFCSIPVLIKGEEHE</sequence>
<evidence type="ECO:0008006" key="3">
    <source>
        <dbReference type="Google" id="ProtNLM"/>
    </source>
</evidence>
<proteinExistence type="predicted"/>
<gene>
    <name evidence="1" type="ORF">GQ588_08420</name>
</gene>
<reference evidence="1 2" key="1">
    <citation type="submission" date="2019-12" db="EMBL/GenBank/DDBJ databases">
        <title>Sequence classification of anaerobic respiratory reductive dehalogenases: First we see many, then we see few.</title>
        <authorList>
            <person name="Molenda O."/>
            <person name="Puentes Jacome L.A."/>
            <person name="Cao X."/>
            <person name="Nesbo C.L."/>
            <person name="Tang S."/>
            <person name="Morson N."/>
            <person name="Patron J."/>
            <person name="Lomheim L."/>
            <person name="Wishart D.S."/>
            <person name="Edwards E.A."/>
        </authorList>
    </citation>
    <scope>NUCLEOTIDE SEQUENCE [LARGE SCALE GENOMIC DNA]</scope>
    <source>
        <strain evidence="1 2">12DCA</strain>
    </source>
</reference>
<name>A0A857DJV7_9FIRM</name>
<dbReference type="InterPro" id="IPR027417">
    <property type="entry name" value="P-loop_NTPase"/>
</dbReference>
<dbReference type="RefSeq" id="WP_019226061.1">
    <property type="nucleotide sequence ID" value="NZ_CP046996.1"/>
</dbReference>
<evidence type="ECO:0000313" key="1">
    <source>
        <dbReference type="EMBL" id="QHA00655.1"/>
    </source>
</evidence>
<organism evidence="1 2">
    <name type="scientific">Dehalobacter restrictus</name>
    <dbReference type="NCBI Taxonomy" id="55583"/>
    <lineage>
        <taxon>Bacteria</taxon>
        <taxon>Bacillati</taxon>
        <taxon>Bacillota</taxon>
        <taxon>Clostridia</taxon>
        <taxon>Eubacteriales</taxon>
        <taxon>Desulfitobacteriaceae</taxon>
        <taxon>Dehalobacter</taxon>
    </lineage>
</organism>
<accession>A0A857DJV7</accession>
<dbReference type="EMBL" id="CP046996">
    <property type="protein sequence ID" value="QHA00655.1"/>
    <property type="molecule type" value="Genomic_DNA"/>
</dbReference>
<dbReference type="Proteomes" id="UP000430508">
    <property type="component" value="Chromosome"/>
</dbReference>
<dbReference type="AlphaFoldDB" id="A0A857DJV7"/>
<evidence type="ECO:0000313" key="2">
    <source>
        <dbReference type="Proteomes" id="UP000430508"/>
    </source>
</evidence>
<dbReference type="Gene3D" id="3.40.50.300">
    <property type="entry name" value="P-loop containing nucleotide triphosphate hydrolases"/>
    <property type="match status" value="1"/>
</dbReference>